<gene>
    <name evidence="5" type="ORF">DFP79_0056</name>
</gene>
<dbReference type="OrthoDB" id="9785699at2"/>
<dbReference type="Proteomes" id="UP000294656">
    <property type="component" value="Unassembled WGS sequence"/>
</dbReference>
<dbReference type="GO" id="GO:0046872">
    <property type="term" value="F:metal ion binding"/>
    <property type="evidence" value="ECO:0007669"/>
    <property type="project" value="UniProtKB-KW"/>
</dbReference>
<dbReference type="GO" id="GO:0051536">
    <property type="term" value="F:iron-sulfur cluster binding"/>
    <property type="evidence" value="ECO:0007669"/>
    <property type="project" value="UniProtKB-KW"/>
</dbReference>
<evidence type="ECO:0000313" key="5">
    <source>
        <dbReference type="EMBL" id="TDP01881.1"/>
    </source>
</evidence>
<dbReference type="RefSeq" id="WP_133501834.1">
    <property type="nucleotide sequence ID" value="NZ_SNXC01000001.1"/>
</dbReference>
<reference evidence="5 6" key="1">
    <citation type="submission" date="2019-03" db="EMBL/GenBank/DDBJ databases">
        <title>Genomic Encyclopedia of Type Strains, Phase III (KMG-III): the genomes of soil and plant-associated and newly described type strains.</title>
        <authorList>
            <person name="Whitman W."/>
        </authorList>
    </citation>
    <scope>NUCLEOTIDE SEQUENCE [LARGE SCALE GENOMIC DNA]</scope>
    <source>
        <strain evidence="5 6">CECT 7378</strain>
    </source>
</reference>
<keyword evidence="6" id="KW-1185">Reference proteome</keyword>
<dbReference type="CDD" id="cd01335">
    <property type="entry name" value="Radical_SAM"/>
    <property type="match status" value="1"/>
</dbReference>
<comment type="caution">
    <text evidence="5">The sequence shown here is derived from an EMBL/GenBank/DDBJ whole genome shotgun (WGS) entry which is preliminary data.</text>
</comment>
<keyword evidence="1" id="KW-0479">Metal-binding</keyword>
<dbReference type="EMBL" id="SNXC01000001">
    <property type="protein sequence ID" value="TDP01881.1"/>
    <property type="molecule type" value="Genomic_DNA"/>
</dbReference>
<dbReference type="GO" id="GO:0016829">
    <property type="term" value="F:lyase activity"/>
    <property type="evidence" value="ECO:0007669"/>
    <property type="project" value="UniProtKB-KW"/>
</dbReference>
<dbReference type="SFLD" id="SFLDG01084">
    <property type="entry name" value="Uncharacterised_Radical_SAM_Su"/>
    <property type="match status" value="1"/>
</dbReference>
<dbReference type="InterPro" id="IPR040086">
    <property type="entry name" value="MJ0683-like"/>
</dbReference>
<dbReference type="SMART" id="SM00729">
    <property type="entry name" value="Elp3"/>
    <property type="match status" value="1"/>
</dbReference>
<evidence type="ECO:0000313" key="6">
    <source>
        <dbReference type="Proteomes" id="UP000294656"/>
    </source>
</evidence>
<evidence type="ECO:0000256" key="2">
    <source>
        <dbReference type="ARBA" id="ARBA00023004"/>
    </source>
</evidence>
<proteinExistence type="predicted"/>
<keyword evidence="3" id="KW-0411">Iron-sulfur</keyword>
<dbReference type="InterPro" id="IPR058240">
    <property type="entry name" value="rSAM_sf"/>
</dbReference>
<keyword evidence="5" id="KW-0456">Lyase</keyword>
<dbReference type="Pfam" id="PF04055">
    <property type="entry name" value="Radical_SAM"/>
    <property type="match status" value="1"/>
</dbReference>
<dbReference type="PANTHER" id="PTHR43432">
    <property type="entry name" value="SLR0285 PROTEIN"/>
    <property type="match status" value="1"/>
</dbReference>
<keyword evidence="2" id="KW-0408">Iron</keyword>
<sequence>MPSDLKTFIKGRGSNSNITGRFEKTESYLDDEFAYEATYENLIQTEVRYETAKSLITSNNSPDVPFKLSINPYRGCEHGCIYCFARPSHAYIDLSPGLDFETKLTAKINAPDVFERELRNVRYQCQPIALGINTDAYQPIEKSLKITQSLLQIAYEYRQPVSLITKSALILRDLPLLEKMVSENLVHVAISITTLDNDLKRKLEPRTASGHTRLNLVKALSERRIPTTVLAAPVIPFVNDHELESIVHQSAEAGAQSAHYIMLRLPHEVAPLFTDWLHTHLPDRAEHVLNRIKDMHAGQLYDSQFGKRMTGDGLYADLIRQRFNITIKKAGLSGKRLTELDCSRFRIPPKSGDQLSLI</sequence>
<name>A0A4R6MLJ3_9GAMM</name>
<protein>
    <submittedName>
        <fullName evidence="5">DNA repair photolyase</fullName>
    </submittedName>
</protein>
<dbReference type="Gene3D" id="3.80.30.30">
    <property type="match status" value="1"/>
</dbReference>
<accession>A0A4R6MLJ3</accession>
<dbReference type="PANTHER" id="PTHR43432:SF3">
    <property type="entry name" value="SLR0285 PROTEIN"/>
    <property type="match status" value="1"/>
</dbReference>
<dbReference type="SUPFAM" id="SSF102114">
    <property type="entry name" value="Radical SAM enzymes"/>
    <property type="match status" value="1"/>
</dbReference>
<dbReference type="InterPro" id="IPR006638">
    <property type="entry name" value="Elp3/MiaA/NifB-like_rSAM"/>
</dbReference>
<dbReference type="AlphaFoldDB" id="A0A4R6MLJ3"/>
<feature type="domain" description="Elp3/MiaA/NifB-like radical SAM core" evidence="4">
    <location>
        <begin position="66"/>
        <end position="291"/>
    </location>
</feature>
<organism evidence="5 6">
    <name type="scientific">Marinomonas balearica</name>
    <dbReference type="NCBI Taxonomy" id="491947"/>
    <lineage>
        <taxon>Bacteria</taxon>
        <taxon>Pseudomonadati</taxon>
        <taxon>Pseudomonadota</taxon>
        <taxon>Gammaproteobacteria</taxon>
        <taxon>Oceanospirillales</taxon>
        <taxon>Oceanospirillaceae</taxon>
        <taxon>Marinomonas</taxon>
    </lineage>
</organism>
<dbReference type="SFLD" id="SFLDS00029">
    <property type="entry name" value="Radical_SAM"/>
    <property type="match status" value="1"/>
</dbReference>
<dbReference type="InterPro" id="IPR007197">
    <property type="entry name" value="rSAM"/>
</dbReference>
<evidence type="ECO:0000256" key="3">
    <source>
        <dbReference type="ARBA" id="ARBA00023014"/>
    </source>
</evidence>
<evidence type="ECO:0000256" key="1">
    <source>
        <dbReference type="ARBA" id="ARBA00022723"/>
    </source>
</evidence>
<evidence type="ECO:0000259" key="4">
    <source>
        <dbReference type="SMART" id="SM00729"/>
    </source>
</evidence>
<dbReference type="NCBIfam" id="NF033668">
    <property type="entry name" value="rSAM_PA0069"/>
    <property type="match status" value="1"/>
</dbReference>